<proteinExistence type="inferred from homology"/>
<sequence length="492" mass="54207">MMAGSTNTSLVSSAPKILLAKPGLVTAGAVPGKFGRTTNEDDTPSHRSRLPSLNLLSDSWDLHIDRFLPFLSENTDFTVVAVIGPPGVGKSTIMNQLYGFDGSSPGMLPPFAILSEETRAMSRHSTCGIEPRISAERLILLDTQPVFSSSILSELMRPDGSSTISVLTGESLSAELAHHLMGIQLAVFLASICHILLVVSEGVHDSNMWRLMSTVDLLKHGIPDPSSLTTFHSQSSKSGPDNDSKDNGNEGEEYMVTPVFVHTKLQDKDVTPHTVVNLKKALSQYFSTSSFVKCENAAKEPVNPSTRSSVMDSTTPNLFVIPSKNKDDSPRAQHESYSYTLCRLRDQVLSMNCPSFAKTVSERDWLKNSAKIWELVKSSPIIADYCRVLQSSGFCLEDFPTLKSQDFNLGGKFQLHDGVNLTNMNDSGERRRRRFEENKNEVIDYSRKAQGRKGTYGGGTNNHRPRSNHKNSATPCLFFSTLPLILMLPFLF</sequence>
<dbReference type="PANTHER" id="PTHR14270:SF0">
    <property type="entry name" value="NONSENSE-MEDIATED MRNA DECAY FACTOR SMG9"/>
    <property type="match status" value="1"/>
</dbReference>
<dbReference type="GO" id="GO:0000184">
    <property type="term" value="P:nuclear-transcribed mRNA catabolic process, nonsense-mediated decay"/>
    <property type="evidence" value="ECO:0007669"/>
    <property type="project" value="UniProtKB-KW"/>
</dbReference>
<gene>
    <name evidence="4" type="ORF">LWI29_015086</name>
</gene>
<comment type="caution">
    <text evidence="4">The sequence shown here is derived from an EMBL/GenBank/DDBJ whole genome shotgun (WGS) entry which is preliminary data.</text>
</comment>
<dbReference type="InterPro" id="IPR039177">
    <property type="entry name" value="SMG9"/>
</dbReference>
<dbReference type="Gene3D" id="3.40.50.300">
    <property type="entry name" value="P-loop containing nucleotide triphosphate hydrolases"/>
    <property type="match status" value="1"/>
</dbReference>
<dbReference type="AlphaFoldDB" id="A0AA39SLK1"/>
<dbReference type="PANTHER" id="PTHR14270">
    <property type="entry name" value="NONSENSE-MEDIATED MRNA DECAY FACTOR SMG9"/>
    <property type="match status" value="1"/>
</dbReference>
<feature type="compositionally biased region" description="Polar residues" evidence="3">
    <location>
        <begin position="228"/>
        <end position="239"/>
    </location>
</feature>
<name>A0AA39SLK1_ACESA</name>
<keyword evidence="5" id="KW-1185">Reference proteome</keyword>
<feature type="region of interest" description="Disordered" evidence="3">
    <location>
        <begin position="450"/>
        <end position="469"/>
    </location>
</feature>
<dbReference type="CDD" id="cd00882">
    <property type="entry name" value="Ras_like_GTPase"/>
    <property type="match status" value="1"/>
</dbReference>
<organism evidence="4 5">
    <name type="scientific">Acer saccharum</name>
    <name type="common">Sugar maple</name>
    <dbReference type="NCBI Taxonomy" id="4024"/>
    <lineage>
        <taxon>Eukaryota</taxon>
        <taxon>Viridiplantae</taxon>
        <taxon>Streptophyta</taxon>
        <taxon>Embryophyta</taxon>
        <taxon>Tracheophyta</taxon>
        <taxon>Spermatophyta</taxon>
        <taxon>Magnoliopsida</taxon>
        <taxon>eudicotyledons</taxon>
        <taxon>Gunneridae</taxon>
        <taxon>Pentapetalae</taxon>
        <taxon>rosids</taxon>
        <taxon>malvids</taxon>
        <taxon>Sapindales</taxon>
        <taxon>Sapindaceae</taxon>
        <taxon>Hippocastanoideae</taxon>
        <taxon>Acereae</taxon>
        <taxon>Acer</taxon>
    </lineage>
</organism>
<evidence type="ECO:0000256" key="2">
    <source>
        <dbReference type="ARBA" id="ARBA00023161"/>
    </source>
</evidence>
<dbReference type="InterPro" id="IPR027417">
    <property type="entry name" value="P-loop_NTPase"/>
</dbReference>
<feature type="region of interest" description="Disordered" evidence="3">
    <location>
        <begin position="228"/>
        <end position="251"/>
    </location>
</feature>
<evidence type="ECO:0000313" key="4">
    <source>
        <dbReference type="EMBL" id="KAK0596377.1"/>
    </source>
</evidence>
<reference evidence="4" key="2">
    <citation type="submission" date="2023-06" db="EMBL/GenBank/DDBJ databases">
        <authorList>
            <person name="Swenson N.G."/>
            <person name="Wegrzyn J.L."/>
            <person name="Mcevoy S.L."/>
        </authorList>
    </citation>
    <scope>NUCLEOTIDE SEQUENCE</scope>
    <source>
        <strain evidence="4">NS2018</strain>
        <tissue evidence="4">Leaf</tissue>
    </source>
</reference>
<dbReference type="EMBL" id="JAUESC010000004">
    <property type="protein sequence ID" value="KAK0596377.1"/>
    <property type="molecule type" value="Genomic_DNA"/>
</dbReference>
<evidence type="ECO:0000313" key="5">
    <source>
        <dbReference type="Proteomes" id="UP001168877"/>
    </source>
</evidence>
<dbReference type="SUPFAM" id="SSF52540">
    <property type="entry name" value="P-loop containing nucleoside triphosphate hydrolases"/>
    <property type="match status" value="2"/>
</dbReference>
<dbReference type="Proteomes" id="UP001168877">
    <property type="component" value="Unassembled WGS sequence"/>
</dbReference>
<reference evidence="4" key="1">
    <citation type="journal article" date="2022" name="Plant J.">
        <title>Strategies of tolerance reflected in two North American maple genomes.</title>
        <authorList>
            <person name="McEvoy S.L."/>
            <person name="Sezen U.U."/>
            <person name="Trouern-Trend A."/>
            <person name="McMahon S.M."/>
            <person name="Schaberg P.G."/>
            <person name="Yang J."/>
            <person name="Wegrzyn J.L."/>
            <person name="Swenson N.G."/>
        </authorList>
    </citation>
    <scope>NUCLEOTIDE SEQUENCE</scope>
    <source>
        <strain evidence="4">NS2018</strain>
    </source>
</reference>
<keyword evidence="2" id="KW-0866">Nonsense-mediated mRNA decay</keyword>
<protein>
    <recommendedName>
        <fullName evidence="6">Protein SMG9</fullName>
    </recommendedName>
</protein>
<evidence type="ECO:0000256" key="1">
    <source>
        <dbReference type="ARBA" id="ARBA00007712"/>
    </source>
</evidence>
<evidence type="ECO:0000256" key="3">
    <source>
        <dbReference type="SAM" id="MobiDB-lite"/>
    </source>
</evidence>
<comment type="similarity">
    <text evidence="1">Belongs to the SMG9 family.</text>
</comment>
<accession>A0AA39SLK1</accession>
<evidence type="ECO:0008006" key="6">
    <source>
        <dbReference type="Google" id="ProtNLM"/>
    </source>
</evidence>